<sequence>MNPFLLTACISIALGVTATQAHASVPVDRGILPVARLPVLFGQDASEIPEAANEGPVLQWYSDQALLTQSGYTAAVAAYRKATPIAVLRGKHDATVDMALQGIFGVSSPAALAIYVRDADGAPHVHSLAEVPDGEQGYLPQQLVEGITASVRQAETRRSSDPPADGAELIALPKMVYTETQYASSGNGASVTIRGEVIRDSGRSYDVLTATGKSTHNLKPHHNGKSGSSVIVPGEYQYYLSMYTPDNSGTLPKLIEFKPASSPNTDLIISEQHQTTTSYGFGLSREVSLGLQGPVPQFGAKAAFSFDFSRSYTTINQLSFSVKDYSIAANAAAPSSHGSKIYWQLPLASAVASKPDYFGRSPDEGKMTPSMRQVTADGSAAWIVPGTYAGTMAMMAGAQITNREFTGRSVDSVPDPRPQPTAGISIRADSPYLTREVTVFIQSKAGNGGCLRDQDGVVRISQCPDTAHANWLNDLHAQWQLDTHGRYYNRGSKKCMQILTSGMAPGGRGEIIMAPCSVNRDQRWEWQSDRIHSLHGDGYPEWRMFVGPGDVIDIRTDGKPEYQSIPANPFHALLNPWSSYPRAPGSADFIPKLENFGLNPPISEEMKRLGAPLPQERWELVVLRQSLHR</sequence>
<organism evidence="2 3">
    <name type="scientific">Stenotrophomonas tumulicola</name>
    <dbReference type="NCBI Taxonomy" id="1685415"/>
    <lineage>
        <taxon>Bacteria</taxon>
        <taxon>Pseudomonadati</taxon>
        <taxon>Pseudomonadota</taxon>
        <taxon>Gammaproteobacteria</taxon>
        <taxon>Lysobacterales</taxon>
        <taxon>Lysobacteraceae</taxon>
        <taxon>Stenotrophomonas</taxon>
    </lineage>
</organism>
<proteinExistence type="predicted"/>
<name>A0A7W3FL64_9GAMM</name>
<gene>
    <name evidence="2" type="ORF">H4O11_06900</name>
</gene>
<feature type="chain" id="PRO_5031042556" evidence="1">
    <location>
        <begin position="24"/>
        <end position="629"/>
    </location>
</feature>
<dbReference type="EMBL" id="JACGXS010000002">
    <property type="protein sequence ID" value="MBA8681538.1"/>
    <property type="molecule type" value="Genomic_DNA"/>
</dbReference>
<dbReference type="InterPro" id="IPR035992">
    <property type="entry name" value="Ricin_B-like_lectins"/>
</dbReference>
<dbReference type="AlphaFoldDB" id="A0A7W3FL64"/>
<dbReference type="PROSITE" id="PS50231">
    <property type="entry name" value="RICIN_B_LECTIN"/>
    <property type="match status" value="1"/>
</dbReference>
<dbReference type="Gene3D" id="2.80.10.50">
    <property type="match status" value="1"/>
</dbReference>
<dbReference type="SUPFAM" id="SSF50370">
    <property type="entry name" value="Ricin B-like lectins"/>
    <property type="match status" value="1"/>
</dbReference>
<keyword evidence="3" id="KW-1185">Reference proteome</keyword>
<feature type="signal peptide" evidence="1">
    <location>
        <begin position="1"/>
        <end position="23"/>
    </location>
</feature>
<accession>A0A7W3FL64</accession>
<dbReference type="Proteomes" id="UP000547058">
    <property type="component" value="Unassembled WGS sequence"/>
</dbReference>
<evidence type="ECO:0000313" key="3">
    <source>
        <dbReference type="Proteomes" id="UP000547058"/>
    </source>
</evidence>
<dbReference type="RefSeq" id="WP_182338662.1">
    <property type="nucleotide sequence ID" value="NZ_JACGXS010000002.1"/>
</dbReference>
<protein>
    <submittedName>
        <fullName evidence="2">RICIN domain-containing protein</fullName>
    </submittedName>
</protein>
<evidence type="ECO:0000313" key="2">
    <source>
        <dbReference type="EMBL" id="MBA8681538.1"/>
    </source>
</evidence>
<evidence type="ECO:0000256" key="1">
    <source>
        <dbReference type="SAM" id="SignalP"/>
    </source>
</evidence>
<reference evidence="2 3" key="1">
    <citation type="submission" date="2020-08" db="EMBL/GenBank/DDBJ databases">
        <title>Stenotrophomonas tumulicola JCM 30961.</title>
        <authorList>
            <person name="Deng Y."/>
        </authorList>
    </citation>
    <scope>NUCLEOTIDE SEQUENCE [LARGE SCALE GENOMIC DNA]</scope>
    <source>
        <strain evidence="2 3">JCM 30961</strain>
    </source>
</reference>
<keyword evidence="1" id="KW-0732">Signal</keyword>
<comment type="caution">
    <text evidence="2">The sequence shown here is derived from an EMBL/GenBank/DDBJ whole genome shotgun (WGS) entry which is preliminary data.</text>
</comment>